<dbReference type="RefSeq" id="WP_007885491.1">
    <property type="nucleotide sequence ID" value="NZ_ACFY01000084.1"/>
</dbReference>
<name>C0FSX5_9FIRM</name>
<reference evidence="1 2" key="2">
    <citation type="submission" date="2009-03" db="EMBL/GenBank/DDBJ databases">
        <title>Draft genome sequence of Roseburia inulinivorans (DSM 16841).</title>
        <authorList>
            <person name="Sudarsanam P."/>
            <person name="Ley R."/>
            <person name="Guruge J."/>
            <person name="Turnbaugh P.J."/>
            <person name="Mahowald M."/>
            <person name="Liep D."/>
            <person name="Gordon J."/>
        </authorList>
    </citation>
    <scope>NUCLEOTIDE SEQUENCE [LARGE SCALE GENOMIC DNA]</scope>
    <source>
        <strain evidence="1 2">DSM 16841</strain>
    </source>
</reference>
<dbReference type="Proteomes" id="UP000003561">
    <property type="component" value="Unassembled WGS sequence"/>
</dbReference>
<reference evidence="1 2" key="1">
    <citation type="submission" date="2009-02" db="EMBL/GenBank/DDBJ databases">
        <authorList>
            <person name="Fulton L."/>
            <person name="Clifton S."/>
            <person name="Fulton B."/>
            <person name="Xu J."/>
            <person name="Minx P."/>
            <person name="Pepin K.H."/>
            <person name="Johnson M."/>
            <person name="Bhonagiri V."/>
            <person name="Nash W.E."/>
            <person name="Mardis E.R."/>
            <person name="Wilson R.K."/>
        </authorList>
    </citation>
    <scope>NUCLEOTIDE SEQUENCE [LARGE SCALE GENOMIC DNA]</scope>
    <source>
        <strain evidence="1 2">DSM 16841</strain>
    </source>
</reference>
<sequence length="124" mass="14860">MRAYSEAYLNDVVENQGKLFDYVAQSFPDMDTEDFINTYMRSKTRISIDKAKAYVNTMDAKELWNYFTETEEYMLKPGKAMEGFVPDWIGEFYAYYQWYFDIPSAEVVKKNYGRFFEKSLLWIT</sequence>
<proteinExistence type="predicted"/>
<organism evidence="1 2">
    <name type="scientific">Roseburia inulinivorans DSM 16841</name>
    <dbReference type="NCBI Taxonomy" id="622312"/>
    <lineage>
        <taxon>Bacteria</taxon>
        <taxon>Bacillati</taxon>
        <taxon>Bacillota</taxon>
        <taxon>Clostridia</taxon>
        <taxon>Lachnospirales</taxon>
        <taxon>Lachnospiraceae</taxon>
        <taxon>Roseburia</taxon>
    </lineage>
</organism>
<evidence type="ECO:0000313" key="1">
    <source>
        <dbReference type="EMBL" id="EEG94204.1"/>
    </source>
</evidence>
<dbReference type="EMBL" id="ACFY01000084">
    <property type="protein sequence ID" value="EEG94204.1"/>
    <property type="molecule type" value="Genomic_DNA"/>
</dbReference>
<accession>C0FSX5</accession>
<dbReference type="AlphaFoldDB" id="C0FSX5"/>
<protein>
    <submittedName>
        <fullName evidence="1">Uncharacterized protein</fullName>
    </submittedName>
</protein>
<evidence type="ECO:0000313" key="2">
    <source>
        <dbReference type="Proteomes" id="UP000003561"/>
    </source>
</evidence>
<dbReference type="eggNOG" id="ENOG502ZXY1">
    <property type="taxonomic scope" value="Bacteria"/>
</dbReference>
<comment type="caution">
    <text evidence="1">The sequence shown here is derived from an EMBL/GenBank/DDBJ whole genome shotgun (WGS) entry which is preliminary data.</text>
</comment>
<gene>
    <name evidence="1" type="ORF">ROSEINA2194_01842</name>
</gene>